<dbReference type="PRINTS" id="PR00038">
    <property type="entry name" value="HTHLUXR"/>
</dbReference>
<keyword evidence="2" id="KW-0238">DNA-binding</keyword>
<dbReference type="PROSITE" id="PS00622">
    <property type="entry name" value="HTH_LUXR_1"/>
    <property type="match status" value="1"/>
</dbReference>
<dbReference type="Gene3D" id="3.30.450.80">
    <property type="entry name" value="Transcription factor LuxR-like, autoinducer-binding domain"/>
    <property type="match status" value="1"/>
</dbReference>
<dbReference type="InterPro" id="IPR005143">
    <property type="entry name" value="TF_LuxR_autoind-bd_dom"/>
</dbReference>
<dbReference type="PANTHER" id="PTHR44688">
    <property type="entry name" value="DNA-BINDING TRANSCRIPTIONAL ACTIVATOR DEVR_DOSR"/>
    <property type="match status" value="1"/>
</dbReference>
<dbReference type="InterPro" id="IPR016032">
    <property type="entry name" value="Sig_transdc_resp-reg_C-effctor"/>
</dbReference>
<evidence type="ECO:0000259" key="4">
    <source>
        <dbReference type="PROSITE" id="PS50043"/>
    </source>
</evidence>
<name>A0A090F2V7_MESPL</name>
<dbReference type="AlphaFoldDB" id="A0A090F2V7"/>
<reference evidence="5 6" key="1">
    <citation type="submission" date="2014-08" db="EMBL/GenBank/DDBJ databases">
        <authorList>
            <person name="Moulin Lionel"/>
        </authorList>
    </citation>
    <scope>NUCLEOTIDE SEQUENCE [LARGE SCALE GENOMIC DNA]</scope>
</reference>
<dbReference type="CDD" id="cd06170">
    <property type="entry name" value="LuxR_C_like"/>
    <property type="match status" value="1"/>
</dbReference>
<dbReference type="Pfam" id="PF03472">
    <property type="entry name" value="Autoind_bind"/>
    <property type="match status" value="1"/>
</dbReference>
<keyword evidence="3" id="KW-0804">Transcription</keyword>
<dbReference type="Gene3D" id="1.10.10.10">
    <property type="entry name" value="Winged helix-like DNA-binding domain superfamily/Winged helix DNA-binding domain"/>
    <property type="match status" value="1"/>
</dbReference>
<dbReference type="SMART" id="SM00421">
    <property type="entry name" value="HTH_LUXR"/>
    <property type="match status" value="1"/>
</dbReference>
<gene>
    <name evidence="5" type="ORF">MPLDJ20_220040</name>
</gene>
<dbReference type="InterPro" id="IPR036693">
    <property type="entry name" value="TF_LuxR_autoind-bd_dom_sf"/>
</dbReference>
<evidence type="ECO:0000313" key="6">
    <source>
        <dbReference type="Proteomes" id="UP000046373"/>
    </source>
</evidence>
<dbReference type="InterPro" id="IPR000792">
    <property type="entry name" value="Tscrpt_reg_LuxR_C"/>
</dbReference>
<keyword evidence="1" id="KW-0805">Transcription regulation</keyword>
<dbReference type="SUPFAM" id="SSF75516">
    <property type="entry name" value="Pheromone-binding domain of LuxR-like quorum-sensing transcription factors"/>
    <property type="match status" value="1"/>
</dbReference>
<dbReference type="GO" id="GO:0006355">
    <property type="term" value="P:regulation of DNA-templated transcription"/>
    <property type="evidence" value="ECO:0007669"/>
    <property type="project" value="InterPro"/>
</dbReference>
<dbReference type="SUPFAM" id="SSF46894">
    <property type="entry name" value="C-terminal effector domain of the bipartite response regulators"/>
    <property type="match status" value="1"/>
</dbReference>
<dbReference type="InterPro" id="IPR036388">
    <property type="entry name" value="WH-like_DNA-bd_sf"/>
</dbReference>
<proteinExistence type="predicted"/>
<accession>A0A090F2V7</accession>
<dbReference type="PROSITE" id="PS50043">
    <property type="entry name" value="HTH_LUXR_2"/>
    <property type="match status" value="1"/>
</dbReference>
<dbReference type="Proteomes" id="UP000046373">
    <property type="component" value="Unassembled WGS sequence"/>
</dbReference>
<evidence type="ECO:0000256" key="2">
    <source>
        <dbReference type="ARBA" id="ARBA00023125"/>
    </source>
</evidence>
<dbReference type="GO" id="GO:0003677">
    <property type="term" value="F:DNA binding"/>
    <property type="evidence" value="ECO:0007669"/>
    <property type="project" value="UniProtKB-KW"/>
</dbReference>
<evidence type="ECO:0000256" key="3">
    <source>
        <dbReference type="ARBA" id="ARBA00023163"/>
    </source>
</evidence>
<dbReference type="Pfam" id="PF00196">
    <property type="entry name" value="GerE"/>
    <property type="match status" value="1"/>
</dbReference>
<protein>
    <submittedName>
        <fullName evidence="5">Putative HTH-type transcriptional regulator y4qH</fullName>
    </submittedName>
</protein>
<feature type="domain" description="HTH luxR-type" evidence="4">
    <location>
        <begin position="228"/>
        <end position="293"/>
    </location>
</feature>
<sequence length="297" mass="33908">MCTSHDIRRKWLRSRGHGTLVDDWGAQLRRPATRVPDHSSLTPSIHLANPVGEAFGVTFGQFLDQTDDIAKSQQLFDALSAFVLNFGCLWIAYSSHAHDQQSLRQFQSDPAMTLNYHEKWQERYLEIGYYLIDPIVKIGRKRPDAFRWREVYEDASTTEDERRVFDEAATFGLRSGMSVPLHGPKGSLALMSFAKPWDREFENGEVAYLQLAALYFHQKVIKLENSRDSRVDSKLSPRERECVLWVAKGKTAWEIGKILSISANTVNFHLKNVMRKLGVRSRTVAAIKAIELGIVEL</sequence>
<dbReference type="PANTHER" id="PTHR44688:SF16">
    <property type="entry name" value="DNA-BINDING TRANSCRIPTIONAL ACTIVATOR DEVR_DOSR"/>
    <property type="match status" value="1"/>
</dbReference>
<evidence type="ECO:0000313" key="5">
    <source>
        <dbReference type="EMBL" id="CDX38078.1"/>
    </source>
</evidence>
<evidence type="ECO:0000256" key="1">
    <source>
        <dbReference type="ARBA" id="ARBA00023015"/>
    </source>
</evidence>
<dbReference type="EMBL" id="CCNB01000015">
    <property type="protein sequence ID" value="CDX38078.1"/>
    <property type="molecule type" value="Genomic_DNA"/>
</dbReference>
<organism evidence="5 6">
    <name type="scientific">Mesorhizobium plurifarium</name>
    <dbReference type="NCBI Taxonomy" id="69974"/>
    <lineage>
        <taxon>Bacteria</taxon>
        <taxon>Pseudomonadati</taxon>
        <taxon>Pseudomonadota</taxon>
        <taxon>Alphaproteobacteria</taxon>
        <taxon>Hyphomicrobiales</taxon>
        <taxon>Phyllobacteriaceae</taxon>
        <taxon>Mesorhizobium</taxon>
    </lineage>
</organism>